<evidence type="ECO:0000313" key="2">
    <source>
        <dbReference type="Proteomes" id="UP000064921"/>
    </source>
</evidence>
<dbReference type="AlphaFoldDB" id="A0A0U3P7J0"/>
<evidence type="ECO:0000313" key="1">
    <source>
        <dbReference type="EMBL" id="ALV28802.1"/>
    </source>
</evidence>
<dbReference type="KEGG" id="pphr:APZ00_18535"/>
<reference evidence="1 2" key="1">
    <citation type="submission" date="2015-10" db="EMBL/GenBank/DDBJ databases">
        <title>The world's first case of liver abscess caused by Pannonibacter phragmitetus.</title>
        <authorList>
            <person name="Ming D."/>
            <person name="Wang M."/>
            <person name="Zhou Y."/>
            <person name="Jiang T."/>
            <person name="Hu S."/>
        </authorList>
    </citation>
    <scope>NUCLEOTIDE SEQUENCE [LARGE SCALE GENOMIC DNA]</scope>
    <source>
        <strain evidence="1 2">31801</strain>
    </source>
</reference>
<dbReference type="EMBL" id="CP013068">
    <property type="protein sequence ID" value="ALV28802.1"/>
    <property type="molecule type" value="Genomic_DNA"/>
</dbReference>
<keyword evidence="2" id="KW-1185">Reference proteome</keyword>
<sequence length="285" mass="31697">MGEGEADNGPEIDRWHLLLDELCNQSGDYDNARLGSELCRRLGKREDTHFETAVRNLRNWRAGRHIPRQRNFMILSELMNVQRSPALRARWNALYAKARELEDKTGGSTGNGTDDELEKDQEAFEVGPLQPAPPPGLVPPALMANISLRPAKLRGAAFGLLMFLCGIGASELYRAEPWLWFHSGPVYPLIVLRPHVSMAVGESIVIHGERGDCGKLPPDWEYVLTRLPVSRIGDFSDGGIVRRNSNFCKGETPARAVVFTARRTGVEEFLVLGDVMRVTVTDAPL</sequence>
<proteinExistence type="predicted"/>
<accession>A0A0U3P7J0</accession>
<name>A0A0U3P7J0_9HYPH</name>
<protein>
    <submittedName>
        <fullName evidence="1">Uncharacterized protein</fullName>
    </submittedName>
</protein>
<gene>
    <name evidence="1" type="ORF">APZ00_18535</name>
</gene>
<organism evidence="1 2">
    <name type="scientific">Pannonibacter phragmitetus</name>
    <dbReference type="NCBI Taxonomy" id="121719"/>
    <lineage>
        <taxon>Bacteria</taxon>
        <taxon>Pseudomonadati</taxon>
        <taxon>Pseudomonadota</taxon>
        <taxon>Alphaproteobacteria</taxon>
        <taxon>Hyphomicrobiales</taxon>
        <taxon>Stappiaceae</taxon>
        <taxon>Pannonibacter</taxon>
    </lineage>
</organism>
<dbReference type="RefSeq" id="WP_058899807.1">
    <property type="nucleotide sequence ID" value="NZ_CP013068.1"/>
</dbReference>
<dbReference type="Proteomes" id="UP000064921">
    <property type="component" value="Chromosome"/>
</dbReference>